<keyword evidence="5 13" id="KW-0418">Kinase</keyword>
<evidence type="ECO:0000256" key="10">
    <source>
        <dbReference type="SAM" id="Phobius"/>
    </source>
</evidence>
<feature type="binding site" evidence="9">
    <location>
        <position position="41"/>
    </location>
    <ligand>
        <name>ATP</name>
        <dbReference type="ChEBI" id="CHEBI:30616"/>
    </ligand>
</feature>
<dbReference type="PROSITE" id="PS51178">
    <property type="entry name" value="PASTA"/>
    <property type="match status" value="3"/>
</dbReference>
<evidence type="ECO:0000256" key="6">
    <source>
        <dbReference type="ARBA" id="ARBA00022840"/>
    </source>
</evidence>
<proteinExistence type="predicted"/>
<reference evidence="13 14" key="1">
    <citation type="submission" date="2020-08" db="EMBL/GenBank/DDBJ databases">
        <title>Genome public.</title>
        <authorList>
            <person name="Liu C."/>
            <person name="Sun Q."/>
        </authorList>
    </citation>
    <scope>NUCLEOTIDE SEQUENCE [LARGE SCALE GENOMIC DNA]</scope>
    <source>
        <strain evidence="13 14">BX3</strain>
    </source>
</reference>
<dbReference type="Gene3D" id="3.30.10.20">
    <property type="match status" value="3"/>
</dbReference>
<dbReference type="SMART" id="SM00740">
    <property type="entry name" value="PASTA"/>
    <property type="match status" value="3"/>
</dbReference>
<keyword evidence="10" id="KW-0472">Membrane</keyword>
<dbReference type="InterPro" id="IPR008271">
    <property type="entry name" value="Ser/Thr_kinase_AS"/>
</dbReference>
<keyword evidence="14" id="KW-1185">Reference proteome</keyword>
<dbReference type="PANTHER" id="PTHR43289">
    <property type="entry name" value="MITOGEN-ACTIVATED PROTEIN KINASE KINASE KINASE 20-RELATED"/>
    <property type="match status" value="1"/>
</dbReference>
<sequence length="693" mass="74836">MISPGMIISERYEIIDKVGSGGMADVYNAKDLRLNRNVAIKVLKQEYSNDAKFVAKFRAEAQSVAGLSHPNIVNVYDVGEDDNLHYIVMELVEGITLKKFIERKGKLEINEAIGIGIQIAQGIDEAHKNHIIHRDIKPQNIIISREGKVKVTDFGIAKAATSNTITSNAMGSVHYISPEQARGGYSDEKSDIYSLGVTLYEMLAGHVPFEGESTVSVAYAHVHEEAVPLEEVDAEIPRSLSRIVQKCMQKKPDLRYENASALVLDLRRAVSDPDGDYVVLEEETDDSPTIMLGDDVVQAVKDNKKHLGTEEGRRVADNDKAAEDALDPKLERILKICSGVVAVIIVIVIFLIIGKVAGWWGGGSKDNSAKKVAEASATPDASSDVSDGDQVEVPSLVGKTLEEAQQLLEDKNLKYKLEAVESDEEANTVVSQSPEADEKVDEYTEVTISYSKGDSGITIPDLKNKSVSDAMSAIQDLGLTVAKTTKEYSDSVSEGKVCGTDPVVGTSVKKGTAVTILVSKGAESDMVPVPNLVGKKEEVALEKLADVGLSTKESRVTYVYSNTYAKGKVVSQNVKAGKKVAVGTVIGYSVSKGPKKATPTPAPTSNKNYKYVGSVSISSNPFDYPEDDPAVIELVLNQDGKKKTVFSGTLSYNDFPRKFTVNGWSENNGTISIVKDGEVLGGEYNIAFSKVSE</sequence>
<dbReference type="SUPFAM" id="SSF56112">
    <property type="entry name" value="Protein kinase-like (PK-like)"/>
    <property type="match status" value="1"/>
</dbReference>
<dbReference type="PROSITE" id="PS00108">
    <property type="entry name" value="PROTEIN_KINASE_ST"/>
    <property type="match status" value="1"/>
</dbReference>
<dbReference type="InterPro" id="IPR005543">
    <property type="entry name" value="PASTA_dom"/>
</dbReference>
<comment type="catalytic activity">
    <reaction evidence="7">
        <text>L-threonyl-[protein] + ATP = O-phospho-L-threonyl-[protein] + ADP + H(+)</text>
        <dbReference type="Rhea" id="RHEA:46608"/>
        <dbReference type="Rhea" id="RHEA-COMP:11060"/>
        <dbReference type="Rhea" id="RHEA-COMP:11605"/>
        <dbReference type="ChEBI" id="CHEBI:15378"/>
        <dbReference type="ChEBI" id="CHEBI:30013"/>
        <dbReference type="ChEBI" id="CHEBI:30616"/>
        <dbReference type="ChEBI" id="CHEBI:61977"/>
        <dbReference type="ChEBI" id="CHEBI:456216"/>
        <dbReference type="EC" id="2.7.11.1"/>
    </reaction>
</comment>
<accession>A0ABR7MWQ4</accession>
<dbReference type="EMBL" id="JACRSW010000035">
    <property type="protein sequence ID" value="MBC8558221.1"/>
    <property type="molecule type" value="Genomic_DNA"/>
</dbReference>
<dbReference type="SMART" id="SM00220">
    <property type="entry name" value="S_TKc"/>
    <property type="match status" value="1"/>
</dbReference>
<dbReference type="SUPFAM" id="SSF54184">
    <property type="entry name" value="Penicillin-binding protein 2x (pbp-2x), c-terminal domain"/>
    <property type="match status" value="1"/>
</dbReference>
<dbReference type="Pfam" id="PF03793">
    <property type="entry name" value="PASTA"/>
    <property type="match status" value="3"/>
</dbReference>
<dbReference type="PANTHER" id="PTHR43289:SF34">
    <property type="entry name" value="SERINE_THREONINE-PROTEIN KINASE YBDM-RELATED"/>
    <property type="match status" value="1"/>
</dbReference>
<dbReference type="InterPro" id="IPR017441">
    <property type="entry name" value="Protein_kinase_ATP_BS"/>
</dbReference>
<keyword evidence="2" id="KW-0723">Serine/threonine-protein kinase</keyword>
<dbReference type="RefSeq" id="WP_249305668.1">
    <property type="nucleotide sequence ID" value="NZ_JACRSW010000035.1"/>
</dbReference>
<dbReference type="InterPro" id="IPR011009">
    <property type="entry name" value="Kinase-like_dom_sf"/>
</dbReference>
<name>A0ABR7MWQ4_9FIRM</name>
<comment type="catalytic activity">
    <reaction evidence="8">
        <text>L-seryl-[protein] + ATP = O-phospho-L-seryl-[protein] + ADP + H(+)</text>
        <dbReference type="Rhea" id="RHEA:17989"/>
        <dbReference type="Rhea" id="RHEA-COMP:9863"/>
        <dbReference type="Rhea" id="RHEA-COMP:11604"/>
        <dbReference type="ChEBI" id="CHEBI:15378"/>
        <dbReference type="ChEBI" id="CHEBI:29999"/>
        <dbReference type="ChEBI" id="CHEBI:30616"/>
        <dbReference type="ChEBI" id="CHEBI:83421"/>
        <dbReference type="ChEBI" id="CHEBI:456216"/>
        <dbReference type="EC" id="2.7.11.1"/>
    </reaction>
</comment>
<dbReference type="CDD" id="cd14014">
    <property type="entry name" value="STKc_PknB_like"/>
    <property type="match status" value="1"/>
</dbReference>
<feature type="transmembrane region" description="Helical" evidence="10">
    <location>
        <begin position="336"/>
        <end position="360"/>
    </location>
</feature>
<dbReference type="Pfam" id="PF00069">
    <property type="entry name" value="Pkinase"/>
    <property type="match status" value="1"/>
</dbReference>
<dbReference type="GO" id="GO:0016301">
    <property type="term" value="F:kinase activity"/>
    <property type="evidence" value="ECO:0007669"/>
    <property type="project" value="UniProtKB-KW"/>
</dbReference>
<dbReference type="PROSITE" id="PS00107">
    <property type="entry name" value="PROTEIN_KINASE_ATP"/>
    <property type="match status" value="1"/>
</dbReference>
<keyword evidence="6 9" id="KW-0067">ATP-binding</keyword>
<feature type="domain" description="Protein kinase" evidence="11">
    <location>
        <begin position="12"/>
        <end position="270"/>
    </location>
</feature>
<evidence type="ECO:0000313" key="14">
    <source>
        <dbReference type="Proteomes" id="UP000637513"/>
    </source>
</evidence>
<protein>
    <recommendedName>
        <fullName evidence="1">non-specific serine/threonine protein kinase</fullName>
        <ecNumber evidence="1">2.7.11.1</ecNumber>
    </recommendedName>
</protein>
<evidence type="ECO:0000259" key="11">
    <source>
        <dbReference type="PROSITE" id="PS50011"/>
    </source>
</evidence>
<evidence type="ECO:0000256" key="8">
    <source>
        <dbReference type="ARBA" id="ARBA00048679"/>
    </source>
</evidence>
<evidence type="ECO:0000256" key="2">
    <source>
        <dbReference type="ARBA" id="ARBA00022527"/>
    </source>
</evidence>
<keyword evidence="10" id="KW-1133">Transmembrane helix</keyword>
<evidence type="ECO:0000256" key="1">
    <source>
        <dbReference type="ARBA" id="ARBA00012513"/>
    </source>
</evidence>
<gene>
    <name evidence="13" type="primary">pknB</name>
    <name evidence="13" type="ORF">H8700_10965</name>
</gene>
<dbReference type="EC" id="2.7.11.1" evidence="1"/>
<evidence type="ECO:0000256" key="3">
    <source>
        <dbReference type="ARBA" id="ARBA00022679"/>
    </source>
</evidence>
<keyword evidence="4 9" id="KW-0547">Nucleotide-binding</keyword>
<dbReference type="Proteomes" id="UP000637513">
    <property type="component" value="Unassembled WGS sequence"/>
</dbReference>
<feature type="domain" description="PASTA" evidence="12">
    <location>
        <begin position="387"/>
        <end position="452"/>
    </location>
</feature>
<keyword evidence="10" id="KW-0812">Transmembrane</keyword>
<dbReference type="InterPro" id="IPR000719">
    <property type="entry name" value="Prot_kinase_dom"/>
</dbReference>
<dbReference type="PROSITE" id="PS50011">
    <property type="entry name" value="PROTEIN_KINASE_DOM"/>
    <property type="match status" value="1"/>
</dbReference>
<feature type="domain" description="PASTA" evidence="12">
    <location>
        <begin position="521"/>
        <end position="592"/>
    </location>
</feature>
<dbReference type="NCBIfam" id="NF033483">
    <property type="entry name" value="PknB_PASTA_kin"/>
    <property type="match status" value="1"/>
</dbReference>
<evidence type="ECO:0000256" key="7">
    <source>
        <dbReference type="ARBA" id="ARBA00047899"/>
    </source>
</evidence>
<dbReference type="Gene3D" id="1.10.510.10">
    <property type="entry name" value="Transferase(Phosphotransferase) domain 1"/>
    <property type="match status" value="1"/>
</dbReference>
<evidence type="ECO:0000313" key="13">
    <source>
        <dbReference type="EMBL" id="MBC8558221.1"/>
    </source>
</evidence>
<comment type="caution">
    <text evidence="13">The sequence shown here is derived from an EMBL/GenBank/DDBJ whole genome shotgun (WGS) entry which is preliminary data.</text>
</comment>
<organism evidence="13 14">
    <name type="scientific">Jutongia hominis</name>
    <dbReference type="NCBI Taxonomy" id="2763664"/>
    <lineage>
        <taxon>Bacteria</taxon>
        <taxon>Bacillati</taxon>
        <taxon>Bacillota</taxon>
        <taxon>Clostridia</taxon>
        <taxon>Lachnospirales</taxon>
        <taxon>Lachnospiraceae</taxon>
        <taxon>Jutongia</taxon>
    </lineage>
</organism>
<feature type="domain" description="PASTA" evidence="12">
    <location>
        <begin position="453"/>
        <end position="520"/>
    </location>
</feature>
<evidence type="ECO:0000256" key="9">
    <source>
        <dbReference type="PROSITE-ProRule" id="PRU10141"/>
    </source>
</evidence>
<keyword evidence="3" id="KW-0808">Transferase</keyword>
<evidence type="ECO:0000256" key="4">
    <source>
        <dbReference type="ARBA" id="ARBA00022741"/>
    </source>
</evidence>
<dbReference type="CDD" id="cd06577">
    <property type="entry name" value="PASTA_pknB"/>
    <property type="match status" value="3"/>
</dbReference>
<dbReference type="Gene3D" id="3.30.200.20">
    <property type="entry name" value="Phosphorylase Kinase, domain 1"/>
    <property type="match status" value="1"/>
</dbReference>
<evidence type="ECO:0000256" key="5">
    <source>
        <dbReference type="ARBA" id="ARBA00022777"/>
    </source>
</evidence>
<evidence type="ECO:0000259" key="12">
    <source>
        <dbReference type="PROSITE" id="PS51178"/>
    </source>
</evidence>